<dbReference type="Pfam" id="PF00112">
    <property type="entry name" value="Peptidase_C1"/>
    <property type="match status" value="1"/>
</dbReference>
<dbReference type="InterPro" id="IPR038765">
    <property type="entry name" value="Papain-like_cys_pep_sf"/>
</dbReference>
<dbReference type="Proteomes" id="UP001470230">
    <property type="component" value="Unassembled WGS sequence"/>
</dbReference>
<keyword evidence="2" id="KW-1015">Disulfide bond</keyword>
<dbReference type="InterPro" id="IPR039417">
    <property type="entry name" value="Peptidase_C1A_papain-like"/>
</dbReference>
<sequence length="317" mass="35664">MFAFLASLASCVYYLQHEERSFLSWMRTTNQFYTGEEYQIRFGIFLTNSRLVKEHNAANKKFKVSLNKFAAYTQSEYKAYLGFRMNLKQRNVIKTSSKKAIAESVDWRDKGVITGVKDQDQCGSCWAFSAITAVESANAISTGKLQSLSEQNLVDCCDIDCYGCAGGLMTSAYDYIIKQQNGQLCLDSDYKYTGYNEQCKFDQYKHAGSISKYVCIVEGDEDDLAAKVEQYGPVSVAIDASNWSFQLYQSGIYDEPNCHSKTLDHGVGCVGYGSEDGTKYWIVRNSWGVSWGDKGYIKMIWLNNQCGIATMATLPFS</sequence>
<evidence type="ECO:0000313" key="6">
    <source>
        <dbReference type="Proteomes" id="UP001470230"/>
    </source>
</evidence>
<dbReference type="InterPro" id="IPR025661">
    <property type="entry name" value="Pept_asp_AS"/>
</dbReference>
<dbReference type="PANTHER" id="PTHR12411">
    <property type="entry name" value="CYSTEINE PROTEASE FAMILY C1-RELATED"/>
    <property type="match status" value="1"/>
</dbReference>
<dbReference type="InterPro" id="IPR013128">
    <property type="entry name" value="Peptidase_C1A"/>
</dbReference>
<dbReference type="Pfam" id="PF08246">
    <property type="entry name" value="Inhibitor_I29"/>
    <property type="match status" value="1"/>
</dbReference>
<dbReference type="SMART" id="SM00848">
    <property type="entry name" value="Inhibitor_I29"/>
    <property type="match status" value="1"/>
</dbReference>
<feature type="domain" description="Peptidase C1A papain C-terminal" evidence="3">
    <location>
        <begin position="101"/>
        <end position="316"/>
    </location>
</feature>
<evidence type="ECO:0000256" key="1">
    <source>
        <dbReference type="ARBA" id="ARBA00008455"/>
    </source>
</evidence>
<organism evidence="5 6">
    <name type="scientific">Tritrichomonas musculus</name>
    <dbReference type="NCBI Taxonomy" id="1915356"/>
    <lineage>
        <taxon>Eukaryota</taxon>
        <taxon>Metamonada</taxon>
        <taxon>Parabasalia</taxon>
        <taxon>Tritrichomonadida</taxon>
        <taxon>Tritrichomonadidae</taxon>
        <taxon>Tritrichomonas</taxon>
    </lineage>
</organism>
<dbReference type="InterPro" id="IPR000668">
    <property type="entry name" value="Peptidase_C1A_C"/>
</dbReference>
<proteinExistence type="inferred from homology"/>
<gene>
    <name evidence="5" type="ORF">M9Y10_038489</name>
</gene>
<dbReference type="PROSITE" id="PS00640">
    <property type="entry name" value="THIOL_PROTEASE_ASN"/>
    <property type="match status" value="1"/>
</dbReference>
<comment type="similarity">
    <text evidence="1">Belongs to the peptidase C1 family.</text>
</comment>
<name>A0ABR2K8J8_9EUKA</name>
<reference evidence="5 6" key="1">
    <citation type="submission" date="2024-04" db="EMBL/GenBank/DDBJ databases">
        <title>Tritrichomonas musculus Genome.</title>
        <authorList>
            <person name="Alves-Ferreira E."/>
            <person name="Grigg M."/>
            <person name="Lorenzi H."/>
            <person name="Galac M."/>
        </authorList>
    </citation>
    <scope>NUCLEOTIDE SEQUENCE [LARGE SCALE GENOMIC DNA]</scope>
    <source>
        <strain evidence="5 6">EAF2021</strain>
    </source>
</reference>
<comment type="caution">
    <text evidence="5">The sequence shown here is derived from an EMBL/GenBank/DDBJ whole genome shotgun (WGS) entry which is preliminary data.</text>
</comment>
<dbReference type="SMART" id="SM00645">
    <property type="entry name" value="Pept_C1"/>
    <property type="match status" value="1"/>
</dbReference>
<dbReference type="EMBL" id="JAPFFF010000006">
    <property type="protein sequence ID" value="KAK8887444.1"/>
    <property type="molecule type" value="Genomic_DNA"/>
</dbReference>
<dbReference type="Gene3D" id="3.90.70.10">
    <property type="entry name" value="Cysteine proteinases"/>
    <property type="match status" value="1"/>
</dbReference>
<dbReference type="SUPFAM" id="SSF54001">
    <property type="entry name" value="Cysteine proteinases"/>
    <property type="match status" value="1"/>
</dbReference>
<dbReference type="InterPro" id="IPR013201">
    <property type="entry name" value="Prot_inhib_I29"/>
</dbReference>
<dbReference type="PRINTS" id="PR00705">
    <property type="entry name" value="PAPAIN"/>
</dbReference>
<dbReference type="PROSITE" id="PS00139">
    <property type="entry name" value="THIOL_PROTEASE_CYS"/>
    <property type="match status" value="1"/>
</dbReference>
<dbReference type="CDD" id="cd02248">
    <property type="entry name" value="Peptidase_C1A"/>
    <property type="match status" value="1"/>
</dbReference>
<feature type="domain" description="Cathepsin propeptide inhibitor" evidence="4">
    <location>
        <begin position="22"/>
        <end position="77"/>
    </location>
</feature>
<protein>
    <submittedName>
        <fullName evidence="5">Uncharacterized protein</fullName>
    </submittedName>
</protein>
<evidence type="ECO:0000313" key="5">
    <source>
        <dbReference type="EMBL" id="KAK8887444.1"/>
    </source>
</evidence>
<dbReference type="InterPro" id="IPR000169">
    <property type="entry name" value="Pept_cys_AS"/>
</dbReference>
<evidence type="ECO:0000259" key="3">
    <source>
        <dbReference type="SMART" id="SM00645"/>
    </source>
</evidence>
<evidence type="ECO:0000259" key="4">
    <source>
        <dbReference type="SMART" id="SM00848"/>
    </source>
</evidence>
<accession>A0ABR2K8J8</accession>
<evidence type="ECO:0000256" key="2">
    <source>
        <dbReference type="ARBA" id="ARBA00023157"/>
    </source>
</evidence>
<keyword evidence="6" id="KW-1185">Reference proteome</keyword>